<accession>A0A151P4P3</accession>
<protein>
    <submittedName>
        <fullName evidence="1">Uncharacterized protein</fullName>
    </submittedName>
</protein>
<name>A0A151P4P3_ALLMI</name>
<sequence>MVKQMTSSCRSMHTEETISHSSLLSDRKDRLNKSKVVLNPYRTPRLYLLFVFFSPWHKYSFIHSSAVSLQCRCYDLKPGIKVLMLALNQQVEAEERTFAVCSWTWTARSNTTVGAIYEHISS</sequence>
<reference evidence="1 2" key="1">
    <citation type="journal article" date="2012" name="Genome Biol.">
        <title>Sequencing three crocodilian genomes to illuminate the evolution of archosaurs and amniotes.</title>
        <authorList>
            <person name="St John J.A."/>
            <person name="Braun E.L."/>
            <person name="Isberg S.R."/>
            <person name="Miles L.G."/>
            <person name="Chong A.Y."/>
            <person name="Gongora J."/>
            <person name="Dalzell P."/>
            <person name="Moran C."/>
            <person name="Bed'hom B."/>
            <person name="Abzhanov A."/>
            <person name="Burgess S.C."/>
            <person name="Cooksey A.M."/>
            <person name="Castoe T.A."/>
            <person name="Crawford N.G."/>
            <person name="Densmore L.D."/>
            <person name="Drew J.C."/>
            <person name="Edwards S.V."/>
            <person name="Faircloth B.C."/>
            <person name="Fujita M.K."/>
            <person name="Greenwold M.J."/>
            <person name="Hoffmann F.G."/>
            <person name="Howard J.M."/>
            <person name="Iguchi T."/>
            <person name="Janes D.E."/>
            <person name="Khan S.Y."/>
            <person name="Kohno S."/>
            <person name="de Koning A.J."/>
            <person name="Lance S.L."/>
            <person name="McCarthy F.M."/>
            <person name="McCormack J.E."/>
            <person name="Merchant M.E."/>
            <person name="Peterson D.G."/>
            <person name="Pollock D.D."/>
            <person name="Pourmand N."/>
            <person name="Raney B.J."/>
            <person name="Roessler K.A."/>
            <person name="Sanford J.R."/>
            <person name="Sawyer R.H."/>
            <person name="Schmidt C.J."/>
            <person name="Triplett E.W."/>
            <person name="Tuberville T.D."/>
            <person name="Venegas-Anaya M."/>
            <person name="Howard J.T."/>
            <person name="Jarvis E.D."/>
            <person name="Guillette L.J.Jr."/>
            <person name="Glenn T.C."/>
            <person name="Green R.E."/>
            <person name="Ray D.A."/>
        </authorList>
    </citation>
    <scope>NUCLEOTIDE SEQUENCE [LARGE SCALE GENOMIC DNA]</scope>
    <source>
        <strain evidence="1">KSC_2009_1</strain>
    </source>
</reference>
<gene>
    <name evidence="1" type="ORF">Y1Q_0012868</name>
</gene>
<evidence type="ECO:0000313" key="2">
    <source>
        <dbReference type="Proteomes" id="UP000050525"/>
    </source>
</evidence>
<evidence type="ECO:0000313" key="1">
    <source>
        <dbReference type="EMBL" id="KYO43899.1"/>
    </source>
</evidence>
<keyword evidence="2" id="KW-1185">Reference proteome</keyword>
<dbReference type="Proteomes" id="UP000050525">
    <property type="component" value="Unassembled WGS sequence"/>
</dbReference>
<dbReference type="AlphaFoldDB" id="A0A151P4P3"/>
<dbReference type="EMBL" id="AKHW03001049">
    <property type="protein sequence ID" value="KYO43899.1"/>
    <property type="molecule type" value="Genomic_DNA"/>
</dbReference>
<comment type="caution">
    <text evidence="1">The sequence shown here is derived from an EMBL/GenBank/DDBJ whole genome shotgun (WGS) entry which is preliminary data.</text>
</comment>
<organism evidence="1 2">
    <name type="scientific">Alligator mississippiensis</name>
    <name type="common">American alligator</name>
    <dbReference type="NCBI Taxonomy" id="8496"/>
    <lineage>
        <taxon>Eukaryota</taxon>
        <taxon>Metazoa</taxon>
        <taxon>Chordata</taxon>
        <taxon>Craniata</taxon>
        <taxon>Vertebrata</taxon>
        <taxon>Euteleostomi</taxon>
        <taxon>Archelosauria</taxon>
        <taxon>Archosauria</taxon>
        <taxon>Crocodylia</taxon>
        <taxon>Alligatoridae</taxon>
        <taxon>Alligatorinae</taxon>
        <taxon>Alligator</taxon>
    </lineage>
</organism>
<proteinExistence type="predicted"/>